<dbReference type="GO" id="GO:0004674">
    <property type="term" value="F:protein serine/threonine kinase activity"/>
    <property type="evidence" value="ECO:0007669"/>
    <property type="project" value="UniProtKB-KW"/>
</dbReference>
<sequence>MSCFSCISPKRKDVGKIEDSNGIPSSSSCSVDSSEHGRGKEPLDGKGKDSNSPKRSGARSITFRELATATRNFKATNLIGEGGFGKIVAIKQLDLNGLQGNQEYIVEVLIFFLLSLQSRPFFKDRRKFVQLADPLLQGRFPVRSLHHAIAITVMCLQEQPNFRPLISDVVVALEYLASQHYNPEAHTGGTRSPPPLSPSQRDRSMFSQEPGARKISTSV</sequence>
<keyword evidence="6" id="KW-1185">Reference proteome</keyword>
<keyword evidence="3" id="KW-0472">Membrane</keyword>
<dbReference type="OMA" id="PYTSETG"/>
<dbReference type="OrthoDB" id="4062651at2759"/>
<accession>A0A834YCD7</accession>
<gene>
    <name evidence="5" type="ORF">HHK36_030824</name>
</gene>
<evidence type="ECO:0000313" key="6">
    <source>
        <dbReference type="Proteomes" id="UP000655225"/>
    </source>
</evidence>
<dbReference type="InterPro" id="IPR011009">
    <property type="entry name" value="Kinase-like_dom_sf"/>
</dbReference>
<evidence type="ECO:0000256" key="2">
    <source>
        <dbReference type="ARBA" id="ARBA00022527"/>
    </source>
</evidence>
<dbReference type="Gene3D" id="3.30.200.20">
    <property type="entry name" value="Phosphorylase Kinase, domain 1"/>
    <property type="match status" value="1"/>
</dbReference>
<evidence type="ECO:0000256" key="1">
    <source>
        <dbReference type="ARBA" id="ARBA00004370"/>
    </source>
</evidence>
<keyword evidence="2" id="KW-0418">Kinase</keyword>
<organism evidence="5 6">
    <name type="scientific">Tetracentron sinense</name>
    <name type="common">Spur-leaf</name>
    <dbReference type="NCBI Taxonomy" id="13715"/>
    <lineage>
        <taxon>Eukaryota</taxon>
        <taxon>Viridiplantae</taxon>
        <taxon>Streptophyta</taxon>
        <taxon>Embryophyta</taxon>
        <taxon>Tracheophyta</taxon>
        <taxon>Spermatophyta</taxon>
        <taxon>Magnoliopsida</taxon>
        <taxon>Trochodendrales</taxon>
        <taxon>Trochodendraceae</taxon>
        <taxon>Tetracentron</taxon>
    </lineage>
</organism>
<keyword evidence="2" id="KW-0808">Transferase</keyword>
<comment type="caution">
    <text evidence="5">The sequence shown here is derived from an EMBL/GenBank/DDBJ whole genome shotgun (WGS) entry which is preliminary data.</text>
</comment>
<keyword evidence="2" id="KW-0723">Serine/threonine-protein kinase</keyword>
<dbReference type="SUPFAM" id="SSF56112">
    <property type="entry name" value="Protein kinase-like (PK-like)"/>
    <property type="match status" value="1"/>
</dbReference>
<reference evidence="5 6" key="1">
    <citation type="submission" date="2020-04" db="EMBL/GenBank/DDBJ databases">
        <title>Plant Genome Project.</title>
        <authorList>
            <person name="Zhang R.-G."/>
        </authorList>
    </citation>
    <scope>NUCLEOTIDE SEQUENCE [LARGE SCALE GENOMIC DNA]</scope>
    <source>
        <strain evidence="5">YNK0</strain>
        <tissue evidence="5">Leaf</tissue>
    </source>
</reference>
<evidence type="ECO:0000256" key="4">
    <source>
        <dbReference type="SAM" id="MobiDB-lite"/>
    </source>
</evidence>
<proteinExistence type="predicted"/>
<dbReference type="PANTHER" id="PTHR47985:SF3">
    <property type="entry name" value="SERINE_THREONINE-PROTEIN KINASE PBL21-RELATED"/>
    <property type="match status" value="1"/>
</dbReference>
<dbReference type="AlphaFoldDB" id="A0A834YCD7"/>
<feature type="region of interest" description="Disordered" evidence="4">
    <location>
        <begin position="13"/>
        <end position="59"/>
    </location>
</feature>
<dbReference type="Proteomes" id="UP000655225">
    <property type="component" value="Unassembled WGS sequence"/>
</dbReference>
<dbReference type="EMBL" id="JABCRI010000024">
    <property type="protein sequence ID" value="KAF8377447.1"/>
    <property type="molecule type" value="Genomic_DNA"/>
</dbReference>
<dbReference type="GO" id="GO:0016020">
    <property type="term" value="C:membrane"/>
    <property type="evidence" value="ECO:0007669"/>
    <property type="project" value="UniProtKB-SubCell"/>
</dbReference>
<evidence type="ECO:0000313" key="5">
    <source>
        <dbReference type="EMBL" id="KAF8377447.1"/>
    </source>
</evidence>
<evidence type="ECO:0000256" key="3">
    <source>
        <dbReference type="ARBA" id="ARBA00023136"/>
    </source>
</evidence>
<feature type="compositionally biased region" description="Basic and acidic residues" evidence="4">
    <location>
        <begin position="33"/>
        <end position="52"/>
    </location>
</feature>
<protein>
    <submittedName>
        <fullName evidence="5">Uncharacterized protein</fullName>
    </submittedName>
</protein>
<dbReference type="PANTHER" id="PTHR47985">
    <property type="entry name" value="OS07G0668900 PROTEIN"/>
    <property type="match status" value="1"/>
</dbReference>
<feature type="region of interest" description="Disordered" evidence="4">
    <location>
        <begin position="183"/>
        <end position="219"/>
    </location>
</feature>
<comment type="subcellular location">
    <subcellularLocation>
        <location evidence="1">Membrane</location>
    </subcellularLocation>
</comment>
<name>A0A834YCD7_TETSI</name>